<proteinExistence type="predicted"/>
<dbReference type="InterPro" id="IPR011856">
    <property type="entry name" value="tRNA_endonuc-like_dom_sf"/>
</dbReference>
<dbReference type="Gene3D" id="3.40.1350.10">
    <property type="match status" value="1"/>
</dbReference>
<name>A0A1G8GP20_9BACL</name>
<keyword evidence="3" id="KW-0255">Endonuclease</keyword>
<keyword evidence="4" id="KW-1185">Reference proteome</keyword>
<dbReference type="AlphaFoldDB" id="A0A1G8GP20"/>
<keyword evidence="1" id="KW-1133">Transmembrane helix</keyword>
<dbReference type="STRING" id="1174501.SAMN05216192_102154"/>
<keyword evidence="1" id="KW-0812">Transmembrane</keyword>
<evidence type="ECO:0000256" key="1">
    <source>
        <dbReference type="SAM" id="Phobius"/>
    </source>
</evidence>
<reference evidence="4" key="1">
    <citation type="submission" date="2016-10" db="EMBL/GenBank/DDBJ databases">
        <authorList>
            <person name="Varghese N."/>
            <person name="Submissions S."/>
        </authorList>
    </citation>
    <scope>NUCLEOTIDE SEQUENCE [LARGE SCALE GENOMIC DNA]</scope>
    <source>
        <strain evidence="4">CGMCC 1.11012</strain>
    </source>
</reference>
<feature type="transmembrane region" description="Helical" evidence="1">
    <location>
        <begin position="183"/>
        <end position="200"/>
    </location>
</feature>
<accession>A0A1G8GP20</accession>
<dbReference type="GO" id="GO:0004519">
    <property type="term" value="F:endonuclease activity"/>
    <property type="evidence" value="ECO:0007669"/>
    <property type="project" value="UniProtKB-KW"/>
</dbReference>
<evidence type="ECO:0000313" key="3">
    <source>
        <dbReference type="EMBL" id="SDH96122.1"/>
    </source>
</evidence>
<dbReference type="InterPro" id="IPR014833">
    <property type="entry name" value="TnsA_N"/>
</dbReference>
<feature type="domain" description="TnsA endonuclease N-terminal" evidence="2">
    <location>
        <begin position="53"/>
        <end position="133"/>
    </location>
</feature>
<dbReference type="Proteomes" id="UP000199050">
    <property type="component" value="Unassembled WGS sequence"/>
</dbReference>
<dbReference type="RefSeq" id="WP_090711854.1">
    <property type="nucleotide sequence ID" value="NZ_FNDX01000002.1"/>
</dbReference>
<protein>
    <submittedName>
        <fullName evidence="3">TnsA endonuclease N terminal</fullName>
    </submittedName>
</protein>
<dbReference type="EMBL" id="FNDX01000002">
    <property type="protein sequence ID" value="SDH96122.1"/>
    <property type="molecule type" value="Genomic_DNA"/>
</dbReference>
<evidence type="ECO:0000259" key="2">
    <source>
        <dbReference type="Pfam" id="PF08722"/>
    </source>
</evidence>
<dbReference type="OrthoDB" id="1778922at2"/>
<dbReference type="GO" id="GO:0003676">
    <property type="term" value="F:nucleic acid binding"/>
    <property type="evidence" value="ECO:0007669"/>
    <property type="project" value="InterPro"/>
</dbReference>
<keyword evidence="3" id="KW-0540">Nuclease</keyword>
<evidence type="ECO:0000313" key="4">
    <source>
        <dbReference type="Proteomes" id="UP000199050"/>
    </source>
</evidence>
<organism evidence="3 4">
    <name type="scientific">Paenibacillus typhae</name>
    <dbReference type="NCBI Taxonomy" id="1174501"/>
    <lineage>
        <taxon>Bacteria</taxon>
        <taxon>Bacillati</taxon>
        <taxon>Bacillota</taxon>
        <taxon>Bacilli</taxon>
        <taxon>Bacillales</taxon>
        <taxon>Paenibacillaceae</taxon>
        <taxon>Paenibacillus</taxon>
    </lineage>
</organism>
<keyword evidence="3" id="KW-0378">Hydrolase</keyword>
<gene>
    <name evidence="3" type="ORF">SAMN05216192_102154</name>
</gene>
<keyword evidence="1" id="KW-0472">Membrane</keyword>
<sequence>MKNRQLPYIPIVMPRSKKYGSNYWNSRGLKVDRDVILYSDLEYDHWVRMETTPDVIEYCEQPLEINYVLNEKRHKTIFDMCVLHKDGIRIFIEVKYEKDLKPTSRKYDVTMRQIEAQREWCRLNNVLHEVRTEKYIRTGPYAIENRLKILKSITNQKVPHFLQNVSDRIGNHKISIRNLVKNLMNLGFYDVFLACYWLYYLGTINADLDSAIWNLDMEVWKVEPNKNY</sequence>
<dbReference type="Pfam" id="PF08722">
    <property type="entry name" value="Tn7_TnsA-like_N"/>
    <property type="match status" value="1"/>
</dbReference>